<dbReference type="SUPFAM" id="SSF117892">
    <property type="entry name" value="Band 7/SPFH domain"/>
    <property type="match status" value="1"/>
</dbReference>
<dbReference type="InterPro" id="IPR032435">
    <property type="entry name" value="STML2-like_C"/>
</dbReference>
<dbReference type="Pfam" id="PF01145">
    <property type="entry name" value="Band_7"/>
    <property type="match status" value="1"/>
</dbReference>
<dbReference type="GO" id="GO:0005739">
    <property type="term" value="C:mitochondrion"/>
    <property type="evidence" value="ECO:0007669"/>
    <property type="project" value="TreeGrafter"/>
</dbReference>
<dbReference type="Gene3D" id="3.30.479.30">
    <property type="entry name" value="Band 7 domain"/>
    <property type="match status" value="1"/>
</dbReference>
<dbReference type="InterPro" id="IPR036013">
    <property type="entry name" value="Band_7/SPFH_dom_sf"/>
</dbReference>
<dbReference type="InterPro" id="IPR000073">
    <property type="entry name" value="AB_hydrolase_1"/>
</dbReference>
<dbReference type="GO" id="GO:0007005">
    <property type="term" value="P:mitochondrion organization"/>
    <property type="evidence" value="ECO:0007669"/>
    <property type="project" value="TreeGrafter"/>
</dbReference>
<dbReference type="Pfam" id="PF00561">
    <property type="entry name" value="Abhydrolase_1"/>
    <property type="match status" value="1"/>
</dbReference>
<dbReference type="Gene3D" id="3.40.50.1820">
    <property type="entry name" value="alpha/beta hydrolase"/>
    <property type="match status" value="1"/>
</dbReference>
<dbReference type="EMBL" id="WJQU01000001">
    <property type="protein sequence ID" value="KAJ6645006.1"/>
    <property type="molecule type" value="Genomic_DNA"/>
</dbReference>
<dbReference type="PANTHER" id="PTHR43327">
    <property type="entry name" value="STOMATIN-LIKE PROTEIN 2, MITOCHONDRIAL"/>
    <property type="match status" value="1"/>
</dbReference>
<dbReference type="CDD" id="cd08829">
    <property type="entry name" value="SPFH_paraslipin"/>
    <property type="match status" value="1"/>
</dbReference>
<dbReference type="InterPro" id="IPR029058">
    <property type="entry name" value="AB_hydrolase_fold"/>
</dbReference>
<sequence length="778" mass="87105">MKHLVGKGDNVQSYKIDPGPEDGYPLSEVKLHGDSTPEEGIPWNLSPEAKKEMYSVKKGLSNYPFWEEYGSPPDKCLGTKFQCAIIEALGQKIKGDPSNRDVYLEQKGPGPYKGWYLKSKHYNPYVENTVNMVGEDLIELVYQFLTDQNINIDYDCRELLKFKMAQAEYKTCTNHLETTYFSDKGNLGHHVEPKDVEVQTGLVGQADVEQYCKQQDYNYITFDNFGHGKSSGNFIEETIGSWLEGVELILNELLEGQGTIIGSSMGAWLALLAAQKLPSKVKALICIAPAVDFTEEIIWNKLPESHKNQMEQQKFLEKFSKIDKVPDLLQVSEVLSNADQESLVLFDIDDVLIMDQDEYRLTHPYRLEWRLDSKKRLTPVERRFLFSIILQKRTIRLVDPAMHDILESLGKMQIPTMALTKLYTGKFGVIEDFTNWRLNELQAINIDFIKSTPIKDAILVEELQGDGGIPTLKDGVILTADIDKAIKVVPQQQAWIIENLGKFEKVLQPGLNFLIPVIQRVAYKHTLKEEAIDVTAQTAISNDNVTLSIDGVLYVKIIDPIAASYGVNSPYYAITQLAQTTMRSEIGKLPLDRTFEERETLNVAIVSAINQATANWGIQCMRYEIKDIQPPQTILKAMELQVAAERQKRAQILESEGNRQAKINHAEGEKAEIVLNSEASYIDQVNRAKGEAEAIGLVATAAAKSIEIIAASIQKTGGKEAVSLKIAEQYMTAFGQLAKDSNTVILPANLADPGSFVTSALSIFNQLQSVKDKKSSKE</sequence>
<proteinExistence type="inferred from homology"/>
<evidence type="ECO:0000313" key="6">
    <source>
        <dbReference type="Proteomes" id="UP001151699"/>
    </source>
</evidence>
<dbReference type="AlphaFoldDB" id="A0A9Q0N8G2"/>
<dbReference type="InterPro" id="IPR050710">
    <property type="entry name" value="Band7/mec-2_domain"/>
</dbReference>
<dbReference type="GO" id="GO:0009898">
    <property type="term" value="C:cytoplasmic side of plasma membrane"/>
    <property type="evidence" value="ECO:0007669"/>
    <property type="project" value="UniProtKB-ARBA"/>
</dbReference>
<dbReference type="InterPro" id="IPR001107">
    <property type="entry name" value="Band_7"/>
</dbReference>
<dbReference type="Proteomes" id="UP001151699">
    <property type="component" value="Chromosome A"/>
</dbReference>
<evidence type="ECO:0000256" key="2">
    <source>
        <dbReference type="ARBA" id="ARBA00022729"/>
    </source>
</evidence>
<dbReference type="PANTHER" id="PTHR43327:SF7">
    <property type="entry name" value="BAND 7 DOMAIN-CONTAINING PROTEIN"/>
    <property type="match status" value="1"/>
</dbReference>
<evidence type="ECO:0000259" key="4">
    <source>
        <dbReference type="SMART" id="SM00244"/>
    </source>
</evidence>
<dbReference type="SUPFAM" id="SSF53474">
    <property type="entry name" value="alpha/beta-Hydrolases"/>
    <property type="match status" value="1"/>
</dbReference>
<evidence type="ECO:0000313" key="5">
    <source>
        <dbReference type="EMBL" id="KAJ6645006.1"/>
    </source>
</evidence>
<dbReference type="Pfam" id="PF11019">
    <property type="entry name" value="DUF2608"/>
    <property type="match status" value="1"/>
</dbReference>
<feature type="domain" description="Band 7" evidence="4">
    <location>
        <begin position="484"/>
        <end position="642"/>
    </location>
</feature>
<feature type="region of interest" description="Disordered" evidence="3">
    <location>
        <begin position="1"/>
        <end position="24"/>
    </location>
</feature>
<reference evidence="5" key="1">
    <citation type="submission" date="2022-07" db="EMBL/GenBank/DDBJ databases">
        <authorList>
            <person name="Trinca V."/>
            <person name="Uliana J.V.C."/>
            <person name="Torres T.T."/>
            <person name="Ward R.J."/>
            <person name="Monesi N."/>
        </authorList>
    </citation>
    <scope>NUCLEOTIDE SEQUENCE</scope>
    <source>
        <strain evidence="5">HSMRA1968</strain>
        <tissue evidence="5">Whole embryos</tissue>
    </source>
</reference>
<organism evidence="5 6">
    <name type="scientific">Pseudolycoriella hygida</name>
    <dbReference type="NCBI Taxonomy" id="35572"/>
    <lineage>
        <taxon>Eukaryota</taxon>
        <taxon>Metazoa</taxon>
        <taxon>Ecdysozoa</taxon>
        <taxon>Arthropoda</taxon>
        <taxon>Hexapoda</taxon>
        <taxon>Insecta</taxon>
        <taxon>Pterygota</taxon>
        <taxon>Neoptera</taxon>
        <taxon>Endopterygota</taxon>
        <taxon>Diptera</taxon>
        <taxon>Nematocera</taxon>
        <taxon>Sciaroidea</taxon>
        <taxon>Sciaridae</taxon>
        <taxon>Pseudolycoriella</taxon>
    </lineage>
</organism>
<evidence type="ECO:0000256" key="1">
    <source>
        <dbReference type="ARBA" id="ARBA00008164"/>
    </source>
</evidence>
<dbReference type="Pfam" id="PF16200">
    <property type="entry name" value="Band_7_C"/>
    <property type="match status" value="1"/>
</dbReference>
<comment type="caution">
    <text evidence="5">The sequence shown here is derived from an EMBL/GenBank/DDBJ whole genome shotgun (WGS) entry which is preliminary data.</text>
</comment>
<evidence type="ECO:0000256" key="3">
    <source>
        <dbReference type="SAM" id="MobiDB-lite"/>
    </source>
</evidence>
<dbReference type="SMART" id="SM00244">
    <property type="entry name" value="PHB"/>
    <property type="match status" value="1"/>
</dbReference>
<name>A0A9Q0N8G2_9DIPT</name>
<protein>
    <recommendedName>
        <fullName evidence="4">Band 7 domain-containing protein</fullName>
    </recommendedName>
</protein>
<keyword evidence="2" id="KW-0732">Signal</keyword>
<comment type="similarity">
    <text evidence="1">Belongs to the band 7/mec-2 family.</text>
</comment>
<accession>A0A9Q0N8G2</accession>
<dbReference type="FunFam" id="3.30.479.30:FF:000004">
    <property type="entry name" value="Putative membrane protease family, stomatin"/>
    <property type="match status" value="1"/>
</dbReference>
<gene>
    <name evidence="5" type="ORF">Bhyg_00206</name>
</gene>
<dbReference type="OrthoDB" id="434619at2759"/>
<keyword evidence="6" id="KW-1185">Reference proteome</keyword>
<dbReference type="InterPro" id="IPR022565">
    <property type="entry name" value="DUF2608"/>
</dbReference>